<feature type="transmembrane region" description="Helical" evidence="1">
    <location>
        <begin position="207"/>
        <end position="229"/>
    </location>
</feature>
<name>I0L7B7_9ACTN</name>
<reference evidence="2 3" key="1">
    <citation type="journal article" date="2012" name="J. Bacteriol.">
        <title>Genome Sequence of Micromonospora lupini Lupac 08, Isolated from Root Nodules of Lupinus angustifolius.</title>
        <authorList>
            <person name="Alonso-Vega P."/>
            <person name="Normand P."/>
            <person name="Bacigalupe R."/>
            <person name="Pujic P."/>
            <person name="Lajus A."/>
            <person name="Vallenet D."/>
            <person name="Carro L."/>
            <person name="Coll P."/>
            <person name="Trujillo M.E."/>
        </authorList>
    </citation>
    <scope>NUCLEOTIDE SEQUENCE [LARGE SCALE GENOMIC DNA]</scope>
    <source>
        <strain evidence="2 3">Lupac 08</strain>
    </source>
</reference>
<gene>
    <name evidence="2" type="ORF">MILUP08_44589</name>
</gene>
<evidence type="ECO:0000313" key="3">
    <source>
        <dbReference type="Proteomes" id="UP000003448"/>
    </source>
</evidence>
<feature type="transmembrane region" description="Helical" evidence="1">
    <location>
        <begin position="249"/>
        <end position="270"/>
    </location>
</feature>
<organism evidence="2 3">
    <name type="scientific">Micromonospora lupini str. Lupac 08</name>
    <dbReference type="NCBI Taxonomy" id="1150864"/>
    <lineage>
        <taxon>Bacteria</taxon>
        <taxon>Bacillati</taxon>
        <taxon>Actinomycetota</taxon>
        <taxon>Actinomycetes</taxon>
        <taxon>Micromonosporales</taxon>
        <taxon>Micromonosporaceae</taxon>
        <taxon>Micromonospora</taxon>
    </lineage>
</organism>
<dbReference type="eggNOG" id="ENOG50321WI">
    <property type="taxonomic scope" value="Bacteria"/>
</dbReference>
<dbReference type="EMBL" id="CAIE01000036">
    <property type="protein sequence ID" value="CCH19714.1"/>
    <property type="molecule type" value="Genomic_DNA"/>
</dbReference>
<dbReference type="Proteomes" id="UP000003448">
    <property type="component" value="Unassembled WGS sequence"/>
</dbReference>
<proteinExistence type="predicted"/>
<dbReference type="OrthoDB" id="3370420at2"/>
<feature type="transmembrane region" description="Helical" evidence="1">
    <location>
        <begin position="54"/>
        <end position="73"/>
    </location>
</feature>
<feature type="transmembrane region" description="Helical" evidence="1">
    <location>
        <begin position="128"/>
        <end position="148"/>
    </location>
</feature>
<dbReference type="AlphaFoldDB" id="I0L7B7"/>
<keyword evidence="1" id="KW-1133">Transmembrane helix</keyword>
<dbReference type="STRING" id="1150864.MILUP08_44589"/>
<dbReference type="RefSeq" id="WP_007462048.1">
    <property type="nucleotide sequence ID" value="NZ_HF570108.1"/>
</dbReference>
<keyword evidence="3" id="KW-1185">Reference proteome</keyword>
<evidence type="ECO:0000313" key="2">
    <source>
        <dbReference type="EMBL" id="CCH19714.1"/>
    </source>
</evidence>
<feature type="transmembrane region" description="Helical" evidence="1">
    <location>
        <begin position="168"/>
        <end position="195"/>
    </location>
</feature>
<keyword evidence="1" id="KW-0472">Membrane</keyword>
<feature type="transmembrane region" description="Helical" evidence="1">
    <location>
        <begin position="31"/>
        <end position="47"/>
    </location>
</feature>
<feature type="transmembrane region" description="Helical" evidence="1">
    <location>
        <begin position="93"/>
        <end position="116"/>
    </location>
</feature>
<sequence>MRFRLFLLSAAASCAAFHVAGVLTARPIWRYAEVLSIGLLLACALVSRSPSSRWALGTALAVVLVDAVRTTPVPPDRSDYGWMAFGPGPQPEAPSALEFALSLCWPSLTAVLVLLVAWRRGGWQRRTVAPGVVGAALIIGYATVRIVSIRHAVVAEPPRGAGTDVAELTTAVSMAVLPPLALGIAALALASALAGHGRWLASSGATLLALLALPLMDTCIGMVPMPLSAGSDTAVFAWYAITPTLSMPQPVPALTAVVELTGYLLLVAGLTTSSRREGALPASA</sequence>
<evidence type="ECO:0000256" key="1">
    <source>
        <dbReference type="SAM" id="Phobius"/>
    </source>
</evidence>
<keyword evidence="1" id="KW-0812">Transmembrane</keyword>
<protein>
    <submittedName>
        <fullName evidence="2">Uncharacterized protein</fullName>
    </submittedName>
</protein>
<accession>I0L7B7</accession>